<evidence type="ECO:0000313" key="2">
    <source>
        <dbReference type="EMBL" id="CAD8067271.1"/>
    </source>
</evidence>
<sequence>MKKIFDSEKGFAQTPRMLKPINNSFRQGSYDKYEQQKYQQLINQISVRFPSVKEKVQHYFFLLGMFDDIRVDTITSQFVKIMQSCLKYFDELQCKIQDLEDQYSKYKEDKELKLKEYTQLLLEKDQIKQSKLTIQDKNQYVLRNLQLQRTVEILSNNLKEIKDKESVIKPLIKKQIQEQTQIIEEQQVIQTENDQIVMELKQQLIFAKRQDKMQISIIKELQMQVQVQEDQIKNYQFEVQCLKEQKQKYYELFQMSKEDLISYKYSILQKLNKITLFEDIIKVLQNRIDHLTVKRSKEIEPPFQSRMDYEEVQIAQITKPLESEQAFFRYLVSSSLDQNNNRNSQIKQDDQFDISLLRFNYPHFSLFLDKSTLDILSHQIENQQMSANFMGTLRAIMDGMYQEMQKEYSMSFQSYVFSWLSTFSLEKHEIQIIPKDNKLLVQEYINRFYIQLMIPSFDKVWEIVQFRHFLNDIYTKEELYFYLHIRYLIKGVWIQQFDAIYELVNYIKIEKAEKIILLFLSKLNKQNQNMILKSLKQASIIVNNNILVQTGYVLQLLLEIFRADRNQRYKQLFSVFPNPPITFKKFQDFVQSNFSLSSGQIAELYREVHMISKGQINVNAFHVATQFIWIKQIKNLNSNQEFTQDDLKQELSQIHGDNYTLLQKKMEQTFQEDITRKMDIFQYIINFEILKNKDRLINFMNQILIEEVEQQKLQKFTKNEQIQAIIKVQKYFKRKFLHNYLTLYSIISLKLKSVQQIE</sequence>
<organism evidence="2 3">
    <name type="scientific">Paramecium primaurelia</name>
    <dbReference type="NCBI Taxonomy" id="5886"/>
    <lineage>
        <taxon>Eukaryota</taxon>
        <taxon>Sar</taxon>
        <taxon>Alveolata</taxon>
        <taxon>Ciliophora</taxon>
        <taxon>Intramacronucleata</taxon>
        <taxon>Oligohymenophorea</taxon>
        <taxon>Peniculida</taxon>
        <taxon>Parameciidae</taxon>
        <taxon>Paramecium</taxon>
    </lineage>
</organism>
<proteinExistence type="predicted"/>
<feature type="coiled-coil region" evidence="1">
    <location>
        <begin position="218"/>
        <end position="245"/>
    </location>
</feature>
<accession>A0A8S1LM50</accession>
<dbReference type="PANTHER" id="PTHR39867">
    <property type="entry name" value="HELICASE ATP-BINDING DOMAIN-CONTAINING PROTEIN"/>
    <property type="match status" value="1"/>
</dbReference>
<evidence type="ECO:0000313" key="3">
    <source>
        <dbReference type="Proteomes" id="UP000688137"/>
    </source>
</evidence>
<dbReference type="AlphaFoldDB" id="A0A8S1LM50"/>
<reference evidence="2" key="1">
    <citation type="submission" date="2021-01" db="EMBL/GenBank/DDBJ databases">
        <authorList>
            <consortium name="Genoscope - CEA"/>
            <person name="William W."/>
        </authorList>
    </citation>
    <scope>NUCLEOTIDE SEQUENCE</scope>
</reference>
<evidence type="ECO:0000256" key="1">
    <source>
        <dbReference type="SAM" id="Coils"/>
    </source>
</evidence>
<comment type="caution">
    <text evidence="2">The sequence shown here is derived from an EMBL/GenBank/DDBJ whole genome shotgun (WGS) entry which is preliminary data.</text>
</comment>
<dbReference type="OMA" id="REVHMIS"/>
<dbReference type="PANTHER" id="PTHR39867:SF1">
    <property type="entry name" value="HELICASE ATP-BINDING DOMAIN-CONTAINING PROTEIN"/>
    <property type="match status" value="1"/>
</dbReference>
<gene>
    <name evidence="2" type="ORF">PPRIM_AZ9-3.1.T0400197</name>
</gene>
<feature type="coiled-coil region" evidence="1">
    <location>
        <begin position="82"/>
        <end position="116"/>
    </location>
</feature>
<keyword evidence="1" id="KW-0175">Coiled coil</keyword>
<dbReference type="EMBL" id="CAJJDM010000039">
    <property type="protein sequence ID" value="CAD8067271.1"/>
    <property type="molecule type" value="Genomic_DNA"/>
</dbReference>
<keyword evidence="3" id="KW-1185">Reference proteome</keyword>
<name>A0A8S1LM50_PARPR</name>
<dbReference type="Proteomes" id="UP000688137">
    <property type="component" value="Unassembled WGS sequence"/>
</dbReference>
<protein>
    <submittedName>
        <fullName evidence="2">Uncharacterized protein</fullName>
    </submittedName>
</protein>